<comment type="caution">
    <text evidence="1">The sequence shown here is derived from an EMBL/GenBank/DDBJ whole genome shotgun (WGS) entry which is preliminary data.</text>
</comment>
<organism evidence="1 2">
    <name type="scientific">Rhododendron molle</name>
    <name type="common">Chinese azalea</name>
    <name type="synonym">Azalea mollis</name>
    <dbReference type="NCBI Taxonomy" id="49168"/>
    <lineage>
        <taxon>Eukaryota</taxon>
        <taxon>Viridiplantae</taxon>
        <taxon>Streptophyta</taxon>
        <taxon>Embryophyta</taxon>
        <taxon>Tracheophyta</taxon>
        <taxon>Spermatophyta</taxon>
        <taxon>Magnoliopsida</taxon>
        <taxon>eudicotyledons</taxon>
        <taxon>Gunneridae</taxon>
        <taxon>Pentapetalae</taxon>
        <taxon>asterids</taxon>
        <taxon>Ericales</taxon>
        <taxon>Ericaceae</taxon>
        <taxon>Ericoideae</taxon>
        <taxon>Rhodoreae</taxon>
        <taxon>Rhododendron</taxon>
    </lineage>
</organism>
<dbReference type="EMBL" id="CM046393">
    <property type="protein sequence ID" value="KAI8550679.1"/>
    <property type="molecule type" value="Genomic_DNA"/>
</dbReference>
<protein>
    <submittedName>
        <fullName evidence="1">Uncharacterized protein</fullName>
    </submittedName>
</protein>
<evidence type="ECO:0000313" key="2">
    <source>
        <dbReference type="Proteomes" id="UP001062846"/>
    </source>
</evidence>
<accession>A0ACC0NC71</accession>
<name>A0ACC0NC71_RHOML</name>
<dbReference type="Proteomes" id="UP001062846">
    <property type="component" value="Chromosome 6"/>
</dbReference>
<gene>
    <name evidence="1" type="ORF">RHMOL_Rhmol06G0126600</name>
</gene>
<reference evidence="1" key="1">
    <citation type="submission" date="2022-02" db="EMBL/GenBank/DDBJ databases">
        <title>Plant Genome Project.</title>
        <authorList>
            <person name="Zhang R.-G."/>
        </authorList>
    </citation>
    <scope>NUCLEOTIDE SEQUENCE</scope>
    <source>
        <strain evidence="1">AT1</strain>
    </source>
</reference>
<sequence>MDQPINLSNLLTIGRGRGRGTARGRGRSQSSAPSHGRRGPASTDAPPGFSPEEIEASHSDKHQRLEASSIEQPPPQLTAPPTPLCAPQFTHGGRPVTIRDNVESEGTALALSQHARLASENAKLQNSIVRLERERNQARGIADELRGKLEGAEDSLSQTLTELEVSKNEAKAAYQQGYNKGIRVATESYTDQMPGIQDQVFEAGWLACLKKSGTAESSPLWTEIDFPSIQVVEEQEEVVEEDNLEPNANVPE</sequence>
<keyword evidence="2" id="KW-1185">Reference proteome</keyword>
<proteinExistence type="predicted"/>
<evidence type="ECO:0000313" key="1">
    <source>
        <dbReference type="EMBL" id="KAI8550679.1"/>
    </source>
</evidence>